<evidence type="ECO:0000256" key="1">
    <source>
        <dbReference type="ARBA" id="ARBA00004141"/>
    </source>
</evidence>
<evidence type="ECO:0000256" key="5">
    <source>
        <dbReference type="ARBA" id="ARBA00038359"/>
    </source>
</evidence>
<keyword evidence="3 7" id="KW-1133">Transmembrane helix</keyword>
<evidence type="ECO:0000256" key="2">
    <source>
        <dbReference type="ARBA" id="ARBA00022692"/>
    </source>
</evidence>
<feature type="domain" description="Rhodopsin" evidence="8">
    <location>
        <begin position="42"/>
        <end position="276"/>
    </location>
</feature>
<feature type="region of interest" description="Disordered" evidence="6">
    <location>
        <begin position="302"/>
        <end position="347"/>
    </location>
</feature>
<keyword evidence="2 7" id="KW-0812">Transmembrane</keyword>
<evidence type="ECO:0000256" key="3">
    <source>
        <dbReference type="ARBA" id="ARBA00022989"/>
    </source>
</evidence>
<comment type="caution">
    <text evidence="9">The sequence shown here is derived from an EMBL/GenBank/DDBJ whole genome shotgun (WGS) entry which is preliminary data.</text>
</comment>
<name>A0A9P8W103_9HYPO</name>
<feature type="transmembrane region" description="Helical" evidence="7">
    <location>
        <begin position="177"/>
        <end position="197"/>
    </location>
</feature>
<sequence length="408" mass="44948">MVNSSESQLPGLPGFNPHNIQPWTMTVVIAMTVLALASVACRIWSRHLKGQKLWWDDYMIVFSMAWNLIVVGFIFAMHACGMGLHADLVDTGDIVMMAKWLVVAEVLYAWNLGWTKISLLLMYYRIFHVPYFKKMAWILGAFVMAWVICITFLFIFICIPVQKLWYPQLPGRCINQVGTWIANAASTIFTDVCILLLPLPPIWKLQLGKSEKIGLSLAFGLGFFVVFASAYRTSVLFTYTATDPTYTLAPTVGWTDIEMSAGIISACLPTMLPVMKFFLRITGLGRLLSTVNGSSVPVFGSRTGTSTKGLSSQINPDSRQGTTSDSNGRGDSFYRLPDETDSDGLGKSGGIVTTAAAADAKLRPDTQGYQFTVNSFKSTSDQGNESGDDIPLHGIRVQKKFHQATSEV</sequence>
<organism evidence="9 10">
    <name type="scientific">Thelonectria olida</name>
    <dbReference type="NCBI Taxonomy" id="1576542"/>
    <lineage>
        <taxon>Eukaryota</taxon>
        <taxon>Fungi</taxon>
        <taxon>Dikarya</taxon>
        <taxon>Ascomycota</taxon>
        <taxon>Pezizomycotina</taxon>
        <taxon>Sordariomycetes</taxon>
        <taxon>Hypocreomycetidae</taxon>
        <taxon>Hypocreales</taxon>
        <taxon>Nectriaceae</taxon>
        <taxon>Thelonectria</taxon>
    </lineage>
</organism>
<proteinExistence type="inferred from homology"/>
<evidence type="ECO:0000313" key="9">
    <source>
        <dbReference type="EMBL" id="KAH6884890.1"/>
    </source>
</evidence>
<evidence type="ECO:0000259" key="8">
    <source>
        <dbReference type="Pfam" id="PF20684"/>
    </source>
</evidence>
<feature type="transmembrane region" description="Helical" evidence="7">
    <location>
        <begin position="217"/>
        <end position="239"/>
    </location>
</feature>
<evidence type="ECO:0000256" key="6">
    <source>
        <dbReference type="SAM" id="MobiDB-lite"/>
    </source>
</evidence>
<comment type="subcellular location">
    <subcellularLocation>
        <location evidence="1">Membrane</location>
        <topology evidence="1">Multi-pass membrane protein</topology>
    </subcellularLocation>
</comment>
<evidence type="ECO:0000256" key="4">
    <source>
        <dbReference type="ARBA" id="ARBA00023136"/>
    </source>
</evidence>
<gene>
    <name evidence="9" type="ORF">B0T10DRAFT_492944</name>
</gene>
<dbReference type="PANTHER" id="PTHR33048:SF151">
    <property type="entry name" value="INTEGRAL MEMBRANE PROTEIN"/>
    <property type="match status" value="1"/>
</dbReference>
<keyword evidence="4 7" id="KW-0472">Membrane</keyword>
<dbReference type="InterPro" id="IPR052337">
    <property type="entry name" value="SAT4-like"/>
</dbReference>
<evidence type="ECO:0000256" key="7">
    <source>
        <dbReference type="SAM" id="Phobius"/>
    </source>
</evidence>
<reference evidence="9 10" key="1">
    <citation type="journal article" date="2021" name="Nat. Commun.">
        <title>Genetic determinants of endophytism in the Arabidopsis root mycobiome.</title>
        <authorList>
            <person name="Mesny F."/>
            <person name="Miyauchi S."/>
            <person name="Thiergart T."/>
            <person name="Pickel B."/>
            <person name="Atanasova L."/>
            <person name="Karlsson M."/>
            <person name="Huettel B."/>
            <person name="Barry K.W."/>
            <person name="Haridas S."/>
            <person name="Chen C."/>
            <person name="Bauer D."/>
            <person name="Andreopoulos W."/>
            <person name="Pangilinan J."/>
            <person name="LaButti K."/>
            <person name="Riley R."/>
            <person name="Lipzen A."/>
            <person name="Clum A."/>
            <person name="Drula E."/>
            <person name="Henrissat B."/>
            <person name="Kohler A."/>
            <person name="Grigoriev I.V."/>
            <person name="Martin F.M."/>
            <person name="Hacquard S."/>
        </authorList>
    </citation>
    <scope>NUCLEOTIDE SEQUENCE [LARGE SCALE GENOMIC DNA]</scope>
    <source>
        <strain evidence="9 10">MPI-CAGE-CH-0241</strain>
    </source>
</reference>
<dbReference type="EMBL" id="JAGPYM010000019">
    <property type="protein sequence ID" value="KAH6884890.1"/>
    <property type="molecule type" value="Genomic_DNA"/>
</dbReference>
<feature type="transmembrane region" description="Helical" evidence="7">
    <location>
        <begin position="106"/>
        <end position="124"/>
    </location>
</feature>
<feature type="compositionally biased region" description="Polar residues" evidence="6">
    <location>
        <begin position="302"/>
        <end position="329"/>
    </location>
</feature>
<comment type="similarity">
    <text evidence="5">Belongs to the SAT4 family.</text>
</comment>
<accession>A0A9P8W103</accession>
<dbReference type="GO" id="GO:0016020">
    <property type="term" value="C:membrane"/>
    <property type="evidence" value="ECO:0007669"/>
    <property type="project" value="UniProtKB-SubCell"/>
</dbReference>
<dbReference type="OrthoDB" id="3934549at2759"/>
<feature type="transmembrane region" description="Helical" evidence="7">
    <location>
        <begin position="136"/>
        <end position="157"/>
    </location>
</feature>
<dbReference type="InterPro" id="IPR049326">
    <property type="entry name" value="Rhodopsin_dom_fungi"/>
</dbReference>
<feature type="transmembrane region" description="Helical" evidence="7">
    <location>
        <begin position="259"/>
        <end position="279"/>
    </location>
</feature>
<dbReference type="Proteomes" id="UP000777438">
    <property type="component" value="Unassembled WGS sequence"/>
</dbReference>
<dbReference type="PANTHER" id="PTHR33048">
    <property type="entry name" value="PTH11-LIKE INTEGRAL MEMBRANE PROTEIN (AFU_ORTHOLOGUE AFUA_5G11245)"/>
    <property type="match status" value="1"/>
</dbReference>
<feature type="transmembrane region" description="Helical" evidence="7">
    <location>
        <begin position="20"/>
        <end position="44"/>
    </location>
</feature>
<dbReference type="Pfam" id="PF20684">
    <property type="entry name" value="Fung_rhodopsin"/>
    <property type="match status" value="1"/>
</dbReference>
<keyword evidence="10" id="KW-1185">Reference proteome</keyword>
<protein>
    <recommendedName>
        <fullName evidence="8">Rhodopsin domain-containing protein</fullName>
    </recommendedName>
</protein>
<dbReference type="AlphaFoldDB" id="A0A9P8W103"/>
<feature type="transmembrane region" description="Helical" evidence="7">
    <location>
        <begin position="65"/>
        <end position="86"/>
    </location>
</feature>
<evidence type="ECO:0000313" key="10">
    <source>
        <dbReference type="Proteomes" id="UP000777438"/>
    </source>
</evidence>